<evidence type="ECO:0000256" key="1">
    <source>
        <dbReference type="SAM" id="MobiDB-lite"/>
    </source>
</evidence>
<dbReference type="STRING" id="420998.JDO7802_03439"/>
<evidence type="ECO:0008006" key="4">
    <source>
        <dbReference type="Google" id="ProtNLM"/>
    </source>
</evidence>
<evidence type="ECO:0000313" key="3">
    <source>
        <dbReference type="Proteomes" id="UP000049222"/>
    </source>
</evidence>
<gene>
    <name evidence="2" type="ORF">JDO7802_03439</name>
</gene>
<reference evidence="2 3" key="1">
    <citation type="submission" date="2015-07" db="EMBL/GenBank/DDBJ databases">
        <authorList>
            <person name="Noorani M."/>
        </authorList>
    </citation>
    <scope>NUCLEOTIDE SEQUENCE [LARGE SCALE GENOMIC DNA]</scope>
    <source>
        <strain evidence="2 3">CECT 7802</strain>
    </source>
</reference>
<dbReference type="Proteomes" id="UP000049222">
    <property type="component" value="Unassembled WGS sequence"/>
</dbReference>
<name>A0A0M6YN94_9RHOB</name>
<accession>A0A0M6YN94</accession>
<feature type="region of interest" description="Disordered" evidence="1">
    <location>
        <begin position="105"/>
        <end position="145"/>
    </location>
</feature>
<dbReference type="EMBL" id="CXSU01000012">
    <property type="protein sequence ID" value="CTQ51400.1"/>
    <property type="molecule type" value="Genomic_DNA"/>
</dbReference>
<organism evidence="2 3">
    <name type="scientific">Jannaschia donghaensis</name>
    <dbReference type="NCBI Taxonomy" id="420998"/>
    <lineage>
        <taxon>Bacteria</taxon>
        <taxon>Pseudomonadati</taxon>
        <taxon>Pseudomonadota</taxon>
        <taxon>Alphaproteobacteria</taxon>
        <taxon>Rhodobacterales</taxon>
        <taxon>Roseobacteraceae</taxon>
        <taxon>Jannaschia</taxon>
    </lineage>
</organism>
<keyword evidence="3" id="KW-1185">Reference proteome</keyword>
<dbReference type="OrthoDB" id="7776647at2"/>
<proteinExistence type="predicted"/>
<feature type="compositionally biased region" description="Low complexity" evidence="1">
    <location>
        <begin position="110"/>
        <end position="124"/>
    </location>
</feature>
<sequence>MSWRVANACAERKFGSATRKQIIMFLADKASDDGSGIWCSKGTIQRHTELGETTVKRTIRDFLREGILIETGARGCKNGFTVVYRIDLARIEALELTAEPDIETGATVDPVQTGPGTGATVAGVPGPPRPPNHPKTIHKPPTRERVVAEDEEAEKVLAAYPPDRLRGKAECLARIRDILDAGTEADDLLQAVKVYASESAGFTRSKVCFSDNWFRSSRWRAYVEDIAKNREESKAREVEMLAGLANWVADKHPLCRHITPGQVDALLAAKLVTEVQIQAVGLRS</sequence>
<evidence type="ECO:0000313" key="2">
    <source>
        <dbReference type="EMBL" id="CTQ51400.1"/>
    </source>
</evidence>
<dbReference type="AlphaFoldDB" id="A0A0M6YN94"/>
<dbReference type="RefSeq" id="WP_055087101.1">
    <property type="nucleotide sequence ID" value="NZ_CXSU01000012.1"/>
</dbReference>
<protein>
    <recommendedName>
        <fullName evidence="4">Helix-turn-helix domain protein</fullName>
    </recommendedName>
</protein>